<comment type="caution">
    <text evidence="3">The sequence shown here is derived from an EMBL/GenBank/DDBJ whole genome shotgun (WGS) entry which is preliminary data.</text>
</comment>
<sequence length="288" mass="31419">MEAGEAAEGDTTGPLSVAQRRAEIRRRKLLMNSEDRMNRIVGFTKPETDNNALLRASERFHLDLDRAEPQRPPPFLSEASALGSRSRGSTPERRGSPVPGGGGEPLGVGGVRQRPRGERAPGDEDGADGSPRRGLQKYLSRFDDAMKLRGQLADDKPSPDGAAPEADEFDPFRLFRLVGSVLLAVFARGFVCSFLSIFAPFLTLELAYMGLSKYFPKVEKKAQTTVLTTALLLSGIPGEVINRSMDTYRRMGDVFADLCVYFFTFILSHEILLLVGSETPPTDPGGSP</sequence>
<feature type="region of interest" description="Disordered" evidence="1">
    <location>
        <begin position="1"/>
        <end position="20"/>
    </location>
</feature>
<keyword evidence="4" id="KW-1185">Reference proteome</keyword>
<dbReference type="EMBL" id="SRLO01001279">
    <property type="protein sequence ID" value="TNN39444.1"/>
    <property type="molecule type" value="Genomic_DNA"/>
</dbReference>
<gene>
    <name evidence="3" type="primary">CAMLG</name>
    <name evidence="3" type="ORF">EYF80_050389</name>
</gene>
<dbReference type="PANTHER" id="PTHR15026:SF0">
    <property type="entry name" value="GUIDED ENTRY OF TAIL-ANCHORED PROTEINS FACTOR CAMLG"/>
    <property type="match status" value="1"/>
</dbReference>
<feature type="region of interest" description="Disordered" evidence="1">
    <location>
        <begin position="66"/>
        <end position="134"/>
    </location>
</feature>
<dbReference type="GO" id="GO:0043529">
    <property type="term" value="C:GET complex"/>
    <property type="evidence" value="ECO:0007669"/>
    <property type="project" value="TreeGrafter"/>
</dbReference>
<organism evidence="3 4">
    <name type="scientific">Liparis tanakae</name>
    <name type="common">Tanaka's snailfish</name>
    <dbReference type="NCBI Taxonomy" id="230148"/>
    <lineage>
        <taxon>Eukaryota</taxon>
        <taxon>Metazoa</taxon>
        <taxon>Chordata</taxon>
        <taxon>Craniata</taxon>
        <taxon>Vertebrata</taxon>
        <taxon>Euteleostomi</taxon>
        <taxon>Actinopterygii</taxon>
        <taxon>Neopterygii</taxon>
        <taxon>Teleostei</taxon>
        <taxon>Neoteleostei</taxon>
        <taxon>Acanthomorphata</taxon>
        <taxon>Eupercaria</taxon>
        <taxon>Perciformes</taxon>
        <taxon>Cottioidei</taxon>
        <taxon>Cottales</taxon>
        <taxon>Liparidae</taxon>
        <taxon>Liparis</taxon>
    </lineage>
</organism>
<dbReference type="OrthoDB" id="9895378at2759"/>
<name>A0A4Z2FFC8_9TELE</name>
<dbReference type="GO" id="GO:0071816">
    <property type="term" value="P:tail-anchored membrane protein insertion into ER membrane"/>
    <property type="evidence" value="ECO:0007669"/>
    <property type="project" value="TreeGrafter"/>
</dbReference>
<accession>A0A4Z2FFC8</accession>
<dbReference type="PANTHER" id="PTHR15026">
    <property type="entry name" value="CALCIUM-SIGNAL MODULATING CYCLOPHILIN LIGAND CAML"/>
    <property type="match status" value="1"/>
</dbReference>
<dbReference type="InterPro" id="IPR016719">
    <property type="entry name" value="CAMLG"/>
</dbReference>
<dbReference type="AlphaFoldDB" id="A0A4Z2FFC8"/>
<keyword evidence="2" id="KW-0472">Membrane</keyword>
<dbReference type="Pfam" id="PF14963">
    <property type="entry name" value="Get2_like"/>
    <property type="match status" value="1"/>
</dbReference>
<evidence type="ECO:0000313" key="4">
    <source>
        <dbReference type="Proteomes" id="UP000314294"/>
    </source>
</evidence>
<feature type="transmembrane region" description="Helical" evidence="2">
    <location>
        <begin position="254"/>
        <end position="275"/>
    </location>
</feature>
<feature type="transmembrane region" description="Helical" evidence="2">
    <location>
        <begin position="222"/>
        <end position="242"/>
    </location>
</feature>
<dbReference type="Proteomes" id="UP000314294">
    <property type="component" value="Unassembled WGS sequence"/>
</dbReference>
<proteinExistence type="predicted"/>
<reference evidence="3 4" key="1">
    <citation type="submission" date="2019-03" db="EMBL/GenBank/DDBJ databases">
        <title>First draft genome of Liparis tanakae, snailfish: a comprehensive survey of snailfish specific genes.</title>
        <authorList>
            <person name="Kim W."/>
            <person name="Song I."/>
            <person name="Jeong J.-H."/>
            <person name="Kim D."/>
            <person name="Kim S."/>
            <person name="Ryu S."/>
            <person name="Song J.Y."/>
            <person name="Lee S.K."/>
        </authorList>
    </citation>
    <scope>NUCLEOTIDE SEQUENCE [LARGE SCALE GENOMIC DNA]</scope>
    <source>
        <tissue evidence="3">Muscle</tissue>
    </source>
</reference>
<keyword evidence="2" id="KW-1133">Transmembrane helix</keyword>
<evidence type="ECO:0000313" key="3">
    <source>
        <dbReference type="EMBL" id="TNN39444.1"/>
    </source>
</evidence>
<keyword evidence="2" id="KW-0812">Transmembrane</keyword>
<feature type="transmembrane region" description="Helical" evidence="2">
    <location>
        <begin position="181"/>
        <end position="202"/>
    </location>
</feature>
<evidence type="ECO:0000256" key="2">
    <source>
        <dbReference type="SAM" id="Phobius"/>
    </source>
</evidence>
<protein>
    <submittedName>
        <fullName evidence="3">Calcium signal-modulating cyclophilin ligand</fullName>
    </submittedName>
</protein>
<feature type="compositionally biased region" description="Gly residues" evidence="1">
    <location>
        <begin position="98"/>
        <end position="110"/>
    </location>
</feature>
<evidence type="ECO:0000256" key="1">
    <source>
        <dbReference type="SAM" id="MobiDB-lite"/>
    </source>
</evidence>